<sequence>MEPTFDRAFRHLAAERRPARFDSLMASFRDECRAHGVPADVCDDNDRLIALGQHHGLPTRLLDWTARSL</sequence>
<dbReference type="InterPro" id="IPR014966">
    <property type="entry name" value="FRG-dom"/>
</dbReference>
<accession>A0ABS2A7F8</accession>
<reference evidence="2 3" key="1">
    <citation type="submission" date="2021-01" db="EMBL/GenBank/DDBJ databases">
        <title>Actinoplanes sp. nov. LDG1-06 isolated from lichen.</title>
        <authorList>
            <person name="Saeng-In P."/>
            <person name="Phongsopitanun W."/>
            <person name="Kanchanasin P."/>
            <person name="Yuki M."/>
            <person name="Kudo T."/>
            <person name="Ohkuma M."/>
            <person name="Tanasupawat S."/>
        </authorList>
    </citation>
    <scope>NUCLEOTIDE SEQUENCE [LARGE SCALE GENOMIC DNA]</scope>
    <source>
        <strain evidence="2 3">LDG1-06</strain>
    </source>
</reference>
<gene>
    <name evidence="2" type="ORF">JIG36_09455</name>
</gene>
<evidence type="ECO:0000313" key="2">
    <source>
        <dbReference type="EMBL" id="MBM2615780.1"/>
    </source>
</evidence>
<keyword evidence="3" id="KW-1185">Reference proteome</keyword>
<dbReference type="Proteomes" id="UP000632138">
    <property type="component" value="Unassembled WGS sequence"/>
</dbReference>
<evidence type="ECO:0000259" key="1">
    <source>
        <dbReference type="Pfam" id="PF08867"/>
    </source>
</evidence>
<dbReference type="EMBL" id="JAENHP010000002">
    <property type="protein sequence ID" value="MBM2615780.1"/>
    <property type="molecule type" value="Genomic_DNA"/>
</dbReference>
<evidence type="ECO:0000313" key="3">
    <source>
        <dbReference type="Proteomes" id="UP000632138"/>
    </source>
</evidence>
<comment type="caution">
    <text evidence="2">The sequence shown here is derived from an EMBL/GenBank/DDBJ whole genome shotgun (WGS) entry which is preliminary data.</text>
</comment>
<feature type="domain" description="FRG" evidence="1">
    <location>
        <begin position="3"/>
        <end position="68"/>
    </location>
</feature>
<protein>
    <submittedName>
        <fullName evidence="2">FRG domain-containing protein</fullName>
    </submittedName>
</protein>
<proteinExistence type="predicted"/>
<dbReference type="Pfam" id="PF08867">
    <property type="entry name" value="FRG"/>
    <property type="match status" value="1"/>
</dbReference>
<name>A0ABS2A7F8_9ACTN</name>
<organism evidence="2 3">
    <name type="scientific">Paractinoplanes ovalisporus</name>
    <dbReference type="NCBI Taxonomy" id="2810368"/>
    <lineage>
        <taxon>Bacteria</taxon>
        <taxon>Bacillati</taxon>
        <taxon>Actinomycetota</taxon>
        <taxon>Actinomycetes</taxon>
        <taxon>Micromonosporales</taxon>
        <taxon>Micromonosporaceae</taxon>
        <taxon>Paractinoplanes</taxon>
    </lineage>
</organism>